<dbReference type="AlphaFoldDB" id="A0AAD3DPQ0"/>
<dbReference type="EMBL" id="BMAR01000007">
    <property type="protein sequence ID" value="GFR44352.1"/>
    <property type="molecule type" value="Genomic_DNA"/>
</dbReference>
<feature type="non-terminal residue" evidence="2">
    <location>
        <position position="1"/>
    </location>
</feature>
<accession>A0AAD3DPQ0</accession>
<evidence type="ECO:0000313" key="2">
    <source>
        <dbReference type="EMBL" id="GFR44352.1"/>
    </source>
</evidence>
<evidence type="ECO:0000313" key="3">
    <source>
        <dbReference type="Proteomes" id="UP001054857"/>
    </source>
</evidence>
<comment type="caution">
    <text evidence="2">The sequence shown here is derived from an EMBL/GenBank/DDBJ whole genome shotgun (WGS) entry which is preliminary data.</text>
</comment>
<protein>
    <submittedName>
        <fullName evidence="2">Uncharacterized protein</fullName>
    </submittedName>
</protein>
<feature type="compositionally biased region" description="Low complexity" evidence="1">
    <location>
        <begin position="162"/>
        <end position="173"/>
    </location>
</feature>
<feature type="region of interest" description="Disordered" evidence="1">
    <location>
        <begin position="152"/>
        <end position="289"/>
    </location>
</feature>
<keyword evidence="3" id="KW-1185">Reference proteome</keyword>
<organism evidence="2 3">
    <name type="scientific">Astrephomene gubernaculifera</name>
    <dbReference type="NCBI Taxonomy" id="47775"/>
    <lineage>
        <taxon>Eukaryota</taxon>
        <taxon>Viridiplantae</taxon>
        <taxon>Chlorophyta</taxon>
        <taxon>core chlorophytes</taxon>
        <taxon>Chlorophyceae</taxon>
        <taxon>CS clade</taxon>
        <taxon>Chlamydomonadales</taxon>
        <taxon>Astrephomenaceae</taxon>
        <taxon>Astrephomene</taxon>
    </lineage>
</organism>
<feature type="compositionally biased region" description="Low complexity" evidence="1">
    <location>
        <begin position="228"/>
        <end position="251"/>
    </location>
</feature>
<dbReference type="Proteomes" id="UP001054857">
    <property type="component" value="Unassembled WGS sequence"/>
</dbReference>
<reference evidence="2 3" key="1">
    <citation type="journal article" date="2021" name="Sci. Rep.">
        <title>Genome sequencing of the multicellular alga Astrephomene provides insights into convergent evolution of germ-soma differentiation.</title>
        <authorList>
            <person name="Yamashita S."/>
            <person name="Yamamoto K."/>
            <person name="Matsuzaki R."/>
            <person name="Suzuki S."/>
            <person name="Yamaguchi H."/>
            <person name="Hirooka S."/>
            <person name="Minakuchi Y."/>
            <person name="Miyagishima S."/>
            <person name="Kawachi M."/>
            <person name="Toyoda A."/>
            <person name="Nozaki H."/>
        </authorList>
    </citation>
    <scope>NUCLEOTIDE SEQUENCE [LARGE SCALE GENOMIC DNA]</scope>
    <source>
        <strain evidence="2 3">NIES-4017</strain>
    </source>
</reference>
<sequence>MPPPPRLQLASALVNPSQLGFLIYGRPTVLRACLDPSLLGHSPSVEIADGAPSPFSAIEFHQRAERHDVSAAASDNTITQRREELCLPSNPTCHDGLNTHPAAAFLQTGPTLGLTARPRGHWLSSPEFSTGGRVTHAGIPPQDAAWRRHITTASSNQAARTSGADASSSSSGSEVSQDPLGGSGAVGIPGSSSAPPFRVSGGSRGGSSGSSSPEEEFSFVQVGRPVRTRIPITSTPSTSTTPSSRSRPSSRAWMDDDLPSPASTSSSPSHDDDQPQEWPLDRIPMVPPE</sequence>
<name>A0AAD3DPQ0_9CHLO</name>
<gene>
    <name evidence="2" type="ORF">Agub_g5570</name>
</gene>
<feature type="region of interest" description="Disordered" evidence="1">
    <location>
        <begin position="125"/>
        <end position="144"/>
    </location>
</feature>
<proteinExistence type="predicted"/>
<feature type="compositionally biased region" description="Low complexity" evidence="1">
    <location>
        <begin position="259"/>
        <end position="268"/>
    </location>
</feature>
<evidence type="ECO:0000256" key="1">
    <source>
        <dbReference type="SAM" id="MobiDB-lite"/>
    </source>
</evidence>